<gene>
    <name evidence="4" type="primary">pbpA</name>
    <name evidence="4" type="ORF">CLOACE_03240</name>
</gene>
<name>A0A1E8F1I8_9CLOT</name>
<dbReference type="PANTHER" id="PTHR30627">
    <property type="entry name" value="PEPTIDOGLYCAN D,D-TRANSPEPTIDASE"/>
    <property type="match status" value="1"/>
</dbReference>
<dbReference type="AlphaFoldDB" id="A0A1E8F1I8"/>
<dbReference type="RefSeq" id="WP_070109294.1">
    <property type="nucleotide sequence ID" value="NZ_LZFO01000003.1"/>
</dbReference>
<dbReference type="InterPro" id="IPR012338">
    <property type="entry name" value="Beta-lactam/transpept-like"/>
</dbReference>
<dbReference type="Pfam" id="PF21922">
    <property type="entry name" value="PBP_dimer_2"/>
    <property type="match status" value="1"/>
</dbReference>
<dbReference type="GO" id="GO:0008658">
    <property type="term" value="F:penicillin binding"/>
    <property type="evidence" value="ECO:0007669"/>
    <property type="project" value="InterPro"/>
</dbReference>
<keyword evidence="1" id="KW-1133">Transmembrane helix</keyword>
<evidence type="ECO:0000313" key="4">
    <source>
        <dbReference type="EMBL" id="OFI07495.1"/>
    </source>
</evidence>
<keyword evidence="1" id="KW-0472">Membrane</keyword>
<comment type="caution">
    <text evidence="4">The sequence shown here is derived from an EMBL/GenBank/DDBJ whole genome shotgun (WGS) entry which is preliminary data.</text>
</comment>
<feature type="transmembrane region" description="Helical" evidence="1">
    <location>
        <begin position="12"/>
        <end position="33"/>
    </location>
</feature>
<evidence type="ECO:0000256" key="1">
    <source>
        <dbReference type="SAM" id="Phobius"/>
    </source>
</evidence>
<dbReference type="GO" id="GO:0071555">
    <property type="term" value="P:cell wall organization"/>
    <property type="evidence" value="ECO:0007669"/>
    <property type="project" value="TreeGrafter"/>
</dbReference>
<dbReference type="PANTHER" id="PTHR30627:SF24">
    <property type="entry name" value="PENICILLIN-BINDING PROTEIN 4B"/>
    <property type="match status" value="1"/>
</dbReference>
<evidence type="ECO:0000259" key="3">
    <source>
        <dbReference type="Pfam" id="PF21922"/>
    </source>
</evidence>
<keyword evidence="1" id="KW-0812">Transmembrane</keyword>
<reference evidence="4 5" key="1">
    <citation type="submission" date="2016-06" db="EMBL/GenBank/DDBJ databases">
        <title>Genome sequence of Clostridium acetireducens DSM 10703.</title>
        <authorList>
            <person name="Poehlein A."/>
            <person name="Fluechter S."/>
            <person name="Duerre P."/>
            <person name="Daniel R."/>
        </authorList>
    </citation>
    <scope>NUCLEOTIDE SEQUENCE [LARGE SCALE GENOMIC DNA]</scope>
    <source>
        <strain evidence="4 5">DSM 10703</strain>
    </source>
</reference>
<dbReference type="InterPro" id="IPR054120">
    <property type="entry name" value="PBPA_dimer"/>
</dbReference>
<feature type="domain" description="Penicillin-binding protein transpeptidase" evidence="2">
    <location>
        <begin position="159"/>
        <end position="468"/>
    </location>
</feature>
<organism evidence="4 5">
    <name type="scientific">Clostridium acetireducens DSM 10703</name>
    <dbReference type="NCBI Taxonomy" id="1121290"/>
    <lineage>
        <taxon>Bacteria</taxon>
        <taxon>Bacillati</taxon>
        <taxon>Bacillota</taxon>
        <taxon>Clostridia</taxon>
        <taxon>Eubacteriales</taxon>
        <taxon>Clostridiaceae</taxon>
        <taxon>Clostridium</taxon>
    </lineage>
</organism>
<dbReference type="EMBL" id="LZFO01000003">
    <property type="protein sequence ID" value="OFI07495.1"/>
    <property type="molecule type" value="Genomic_DNA"/>
</dbReference>
<proteinExistence type="predicted"/>
<dbReference type="PATRIC" id="fig|1121290.3.peg.328"/>
<sequence length="474" mass="52724">MNDISNNIKRVLIVFLVCFLGLILYITYFEFFVGPKIVSSQYNRRLWVKRNEVLRGTIYDRKMKPLTKSERLNKEFQKREYVDGEMFAHVLGYVNIKYGITGLEKKYDNELMTTNIKDSLLDFIKSKGKEEPKIGNSIKSTLNYKVQQKAFELLGDNKGAVVVIEPKTGEILALVSKPSYNPNKLDDIWSSINKDNDRPLINRATAGLYPPGSTFKVLTAVSALQNIDGIMNRTFQDNGTLVFNSTQSLSNFNGESFGSINFRQSFVHSSNVVFGSLGLELGNSRLKDTAEKFFFNKNIPSDDIVIENSKFPTLKSYEKGNIAQSAIGQATVLSTPMEMALITSTIANDGVMMKPKLVKEILSYKGERVQDLEPEQIGKIMTNDESRIIKEFMREVVRSGTGRGASVEGVEVCGKTGTADHREGGYAPPHSWFIGFAPYDNPKVAVAVIVEEGGQGGIAAARIASEVIRTALNE</sequence>
<dbReference type="SUPFAM" id="SSF56519">
    <property type="entry name" value="Penicillin binding protein dimerisation domain"/>
    <property type="match status" value="1"/>
</dbReference>
<evidence type="ECO:0000259" key="2">
    <source>
        <dbReference type="Pfam" id="PF00905"/>
    </source>
</evidence>
<dbReference type="SUPFAM" id="SSF56601">
    <property type="entry name" value="beta-lactamase/transpeptidase-like"/>
    <property type="match status" value="1"/>
</dbReference>
<accession>A0A1E8F1I8</accession>
<dbReference type="Gene3D" id="3.40.710.10">
    <property type="entry name" value="DD-peptidase/beta-lactamase superfamily"/>
    <property type="match status" value="1"/>
</dbReference>
<keyword evidence="5" id="KW-1185">Reference proteome</keyword>
<feature type="domain" description="Penicillin binding protein A dimerisation" evidence="3">
    <location>
        <begin position="55"/>
        <end position="118"/>
    </location>
</feature>
<protein>
    <submittedName>
        <fullName evidence="4">Penicillin-binding protein A</fullName>
    </submittedName>
</protein>
<dbReference type="InterPro" id="IPR050515">
    <property type="entry name" value="Beta-lactam/transpept"/>
</dbReference>
<dbReference type="GO" id="GO:0005886">
    <property type="term" value="C:plasma membrane"/>
    <property type="evidence" value="ECO:0007669"/>
    <property type="project" value="TreeGrafter"/>
</dbReference>
<dbReference type="Proteomes" id="UP000175744">
    <property type="component" value="Unassembled WGS sequence"/>
</dbReference>
<dbReference type="InterPro" id="IPR036138">
    <property type="entry name" value="PBP_dimer_sf"/>
</dbReference>
<dbReference type="STRING" id="1121290.CLAOCE_03240"/>
<dbReference type="GO" id="GO:0071972">
    <property type="term" value="F:peptidoglycan L,D-transpeptidase activity"/>
    <property type="evidence" value="ECO:0007669"/>
    <property type="project" value="TreeGrafter"/>
</dbReference>
<dbReference type="Gene3D" id="3.90.1310.10">
    <property type="entry name" value="Penicillin-binding protein 2a (Domain 2)"/>
    <property type="match status" value="1"/>
</dbReference>
<dbReference type="Pfam" id="PF00905">
    <property type="entry name" value="Transpeptidase"/>
    <property type="match status" value="1"/>
</dbReference>
<dbReference type="InterPro" id="IPR001460">
    <property type="entry name" value="PCN-bd_Tpept"/>
</dbReference>
<dbReference type="OrthoDB" id="9766847at2"/>
<evidence type="ECO:0000313" key="5">
    <source>
        <dbReference type="Proteomes" id="UP000175744"/>
    </source>
</evidence>